<dbReference type="HOGENOM" id="CLU_009834_7_4_11"/>
<dbReference type="GO" id="GO:0004300">
    <property type="term" value="F:enoyl-CoA hydratase activity"/>
    <property type="evidence" value="ECO:0007669"/>
    <property type="project" value="UniProtKB-EC"/>
</dbReference>
<gene>
    <name evidence="6" type="ORF">SSOG_00964</name>
</gene>
<dbReference type="OrthoDB" id="9775794at2"/>
<comment type="catalytic activity">
    <reaction evidence="4">
        <text>a (3S)-3-hydroxyacyl-CoA = a (2E)-enoyl-CoA + H2O</text>
        <dbReference type="Rhea" id="RHEA:16105"/>
        <dbReference type="ChEBI" id="CHEBI:15377"/>
        <dbReference type="ChEBI" id="CHEBI:57318"/>
        <dbReference type="ChEBI" id="CHEBI:58856"/>
        <dbReference type="EC" id="4.2.1.17"/>
    </reaction>
</comment>
<keyword evidence="3" id="KW-0456">Lyase</keyword>
<evidence type="ECO:0000256" key="5">
    <source>
        <dbReference type="ARBA" id="ARBA00023717"/>
    </source>
</evidence>
<dbReference type="RefSeq" id="WP_009713074.1">
    <property type="nucleotide sequence ID" value="NZ_GG657754.1"/>
</dbReference>
<dbReference type="InterPro" id="IPR001753">
    <property type="entry name" value="Enoyl-CoA_hydra/iso"/>
</dbReference>
<keyword evidence="7" id="KW-1185">Reference proteome</keyword>
<dbReference type="InterPro" id="IPR029045">
    <property type="entry name" value="ClpP/crotonase-like_dom_sf"/>
</dbReference>
<name>D9WHK0_9ACTN</name>
<dbReference type="Gene3D" id="1.10.12.10">
    <property type="entry name" value="Lyase 2-enoyl-coa Hydratase, Chain A, domain 2"/>
    <property type="match status" value="1"/>
</dbReference>
<dbReference type="Pfam" id="PF00378">
    <property type="entry name" value="ECH_1"/>
    <property type="match status" value="1"/>
</dbReference>
<dbReference type="EC" id="4.2.1.17" evidence="2"/>
<evidence type="ECO:0000256" key="1">
    <source>
        <dbReference type="ARBA" id="ARBA00005254"/>
    </source>
</evidence>
<evidence type="ECO:0000256" key="3">
    <source>
        <dbReference type="ARBA" id="ARBA00023239"/>
    </source>
</evidence>
<comment type="catalytic activity">
    <reaction evidence="5">
        <text>a 4-saturated-(3S)-3-hydroxyacyl-CoA = a (3E)-enoyl-CoA + H2O</text>
        <dbReference type="Rhea" id="RHEA:20724"/>
        <dbReference type="ChEBI" id="CHEBI:15377"/>
        <dbReference type="ChEBI" id="CHEBI:58521"/>
        <dbReference type="ChEBI" id="CHEBI:137480"/>
        <dbReference type="EC" id="4.2.1.17"/>
    </reaction>
</comment>
<dbReference type="InterPro" id="IPR014748">
    <property type="entry name" value="Enoyl-CoA_hydra_C"/>
</dbReference>
<dbReference type="AlphaFoldDB" id="D9WHK0"/>
<dbReference type="STRING" id="457427.SSOG_00964"/>
<dbReference type="FunFam" id="3.90.226.10:FF:000009">
    <property type="entry name" value="Carnitinyl-CoA dehydratase"/>
    <property type="match status" value="1"/>
</dbReference>
<evidence type="ECO:0000313" key="7">
    <source>
        <dbReference type="Proteomes" id="UP000003963"/>
    </source>
</evidence>
<protein>
    <recommendedName>
        <fullName evidence="2">enoyl-CoA hydratase</fullName>
        <ecNumber evidence="2">4.2.1.17</ecNumber>
    </recommendedName>
</protein>
<dbReference type="GO" id="GO:0006635">
    <property type="term" value="P:fatty acid beta-oxidation"/>
    <property type="evidence" value="ECO:0007669"/>
    <property type="project" value="TreeGrafter"/>
</dbReference>
<dbReference type="CDD" id="cd06558">
    <property type="entry name" value="crotonase-like"/>
    <property type="match status" value="1"/>
</dbReference>
<dbReference type="PANTHER" id="PTHR11941">
    <property type="entry name" value="ENOYL-COA HYDRATASE-RELATED"/>
    <property type="match status" value="1"/>
</dbReference>
<dbReference type="PANTHER" id="PTHR11941:SF54">
    <property type="entry name" value="ENOYL-COA HYDRATASE, MITOCHONDRIAL"/>
    <property type="match status" value="1"/>
</dbReference>
<evidence type="ECO:0000256" key="4">
    <source>
        <dbReference type="ARBA" id="ARBA00023709"/>
    </source>
</evidence>
<dbReference type="SUPFAM" id="SSF52096">
    <property type="entry name" value="ClpP/crotonase"/>
    <property type="match status" value="1"/>
</dbReference>
<sequence length="261" mass="27659">MADPVRTEVDGGILVVTLDRPKANAIDVATSRALHAAFDRLARDETLRVAVLTGAGQRFFSAGWDLKAAASGEAIDADHGPGGFAGLTELFDLDKPVIAAVGGLALGGGFELALAADLIVAADHAEFALPEVTLGMVPDSGGVLRLPRRLPQAVARDLLLTGRRMPAHEAERWGLVNRVVDGSELLEAAMRLARDICVGAPLAVAAIKEILRTTAGATIEEGYEHLRHGHLPAYRTMLTSDDAVEGPRAFAEKRLPRWTGR</sequence>
<comment type="similarity">
    <text evidence="1">Belongs to the enoyl-CoA hydratase/isomerase family.</text>
</comment>
<proteinExistence type="inferred from homology"/>
<dbReference type="EMBL" id="GG657754">
    <property type="protein sequence ID" value="EFL21252.1"/>
    <property type="molecule type" value="Genomic_DNA"/>
</dbReference>
<organism evidence="6 7">
    <name type="scientific">Streptomyces himastatinicus ATCC 53653</name>
    <dbReference type="NCBI Taxonomy" id="457427"/>
    <lineage>
        <taxon>Bacteria</taxon>
        <taxon>Bacillati</taxon>
        <taxon>Actinomycetota</taxon>
        <taxon>Actinomycetes</taxon>
        <taxon>Kitasatosporales</taxon>
        <taxon>Streptomycetaceae</taxon>
        <taxon>Streptomyces</taxon>
        <taxon>Streptomyces violaceusniger group</taxon>
    </lineage>
</organism>
<dbReference type="Gene3D" id="3.90.226.10">
    <property type="entry name" value="2-enoyl-CoA Hydratase, Chain A, domain 1"/>
    <property type="match status" value="1"/>
</dbReference>
<evidence type="ECO:0000256" key="2">
    <source>
        <dbReference type="ARBA" id="ARBA00012076"/>
    </source>
</evidence>
<evidence type="ECO:0000313" key="6">
    <source>
        <dbReference type="EMBL" id="EFL21252.1"/>
    </source>
</evidence>
<accession>D9WHK0</accession>
<dbReference type="Proteomes" id="UP000003963">
    <property type="component" value="Unassembled WGS sequence"/>
</dbReference>
<reference evidence="6 7" key="1">
    <citation type="submission" date="2009-02" db="EMBL/GenBank/DDBJ databases">
        <title>Annotation of Streptomyces hygroscopicus strain ATCC 53653.</title>
        <authorList>
            <consortium name="The Broad Institute Genome Sequencing Platform"/>
            <consortium name="Broad Institute Microbial Sequencing Center"/>
            <person name="Fischbach M."/>
            <person name="Godfrey P."/>
            <person name="Ward D."/>
            <person name="Young S."/>
            <person name="Zeng Q."/>
            <person name="Koehrsen M."/>
            <person name="Alvarado L."/>
            <person name="Berlin A.M."/>
            <person name="Bochicchio J."/>
            <person name="Borenstein D."/>
            <person name="Chapman S.B."/>
            <person name="Chen Z."/>
            <person name="Engels R."/>
            <person name="Freedman E."/>
            <person name="Gellesch M."/>
            <person name="Goldberg J."/>
            <person name="Griggs A."/>
            <person name="Gujja S."/>
            <person name="Heilman E.R."/>
            <person name="Heiman D.I."/>
            <person name="Hepburn T.A."/>
            <person name="Howarth C."/>
            <person name="Jen D."/>
            <person name="Larson L."/>
            <person name="Lewis B."/>
            <person name="Mehta T."/>
            <person name="Park D."/>
            <person name="Pearson M."/>
            <person name="Richards J."/>
            <person name="Roberts A."/>
            <person name="Saif S."/>
            <person name="Shea T.D."/>
            <person name="Shenoy N."/>
            <person name="Sisk P."/>
            <person name="Stolte C."/>
            <person name="Sykes S.N."/>
            <person name="Thomson T."/>
            <person name="Walk T."/>
            <person name="White J."/>
            <person name="Yandava C."/>
            <person name="Straight P."/>
            <person name="Clardy J."/>
            <person name="Hung D."/>
            <person name="Kolter R."/>
            <person name="Mekalanos J."/>
            <person name="Walker S."/>
            <person name="Walsh C.T."/>
            <person name="Wieland-Brown L.C."/>
            <person name="Haas B."/>
            <person name="Nusbaum C."/>
            <person name="Birren B."/>
        </authorList>
    </citation>
    <scope>NUCLEOTIDE SEQUENCE [LARGE SCALE GENOMIC DNA]</scope>
    <source>
        <strain evidence="6 7">ATCC 53653</strain>
    </source>
</reference>